<dbReference type="EMBL" id="FRCX01000012">
    <property type="protein sequence ID" value="SHN68208.1"/>
    <property type="molecule type" value="Genomic_DNA"/>
</dbReference>
<evidence type="ECO:0000313" key="3">
    <source>
        <dbReference type="Proteomes" id="UP000184339"/>
    </source>
</evidence>
<accession>A0A1M7TC20</accession>
<feature type="region of interest" description="Disordered" evidence="1">
    <location>
        <begin position="1"/>
        <end position="68"/>
    </location>
</feature>
<dbReference type="RefSeq" id="WP_072788152.1">
    <property type="nucleotide sequence ID" value="NZ_FRCX01000012.1"/>
</dbReference>
<evidence type="ECO:0000313" key="2">
    <source>
        <dbReference type="EMBL" id="SHN68208.1"/>
    </source>
</evidence>
<dbReference type="Proteomes" id="UP000184339">
    <property type="component" value="Unassembled WGS sequence"/>
</dbReference>
<organism evidence="2 3">
    <name type="scientific">Duganella sacchari</name>
    <dbReference type="NCBI Taxonomy" id="551987"/>
    <lineage>
        <taxon>Bacteria</taxon>
        <taxon>Pseudomonadati</taxon>
        <taxon>Pseudomonadota</taxon>
        <taxon>Betaproteobacteria</taxon>
        <taxon>Burkholderiales</taxon>
        <taxon>Oxalobacteraceae</taxon>
        <taxon>Telluria group</taxon>
        <taxon>Duganella</taxon>
    </lineage>
</organism>
<protein>
    <submittedName>
        <fullName evidence="2">Uncharacterized protein</fullName>
    </submittedName>
</protein>
<evidence type="ECO:0000256" key="1">
    <source>
        <dbReference type="SAM" id="MobiDB-lite"/>
    </source>
</evidence>
<keyword evidence="3" id="KW-1185">Reference proteome</keyword>
<proteinExistence type="predicted"/>
<gene>
    <name evidence="2" type="ORF">SAMN05192549_112128</name>
</gene>
<feature type="compositionally biased region" description="Basic and acidic residues" evidence="1">
    <location>
        <begin position="57"/>
        <end position="68"/>
    </location>
</feature>
<dbReference type="STRING" id="551987.SAMN05192549_112128"/>
<name>A0A1M7TC20_9BURK</name>
<sequence>MANKALATRQKMTMRVEPSQKAPRNPVAVAAKLRVGGAGPHAKPQSADRQASKRLLAKIDPKRHLDEQ</sequence>
<reference evidence="3" key="1">
    <citation type="submission" date="2016-11" db="EMBL/GenBank/DDBJ databases">
        <authorList>
            <person name="Varghese N."/>
            <person name="Submissions S."/>
        </authorList>
    </citation>
    <scope>NUCLEOTIDE SEQUENCE [LARGE SCALE GENOMIC DNA]</scope>
    <source>
        <strain evidence="3">Sac-22</strain>
    </source>
</reference>
<dbReference type="OrthoDB" id="8707008at2"/>
<dbReference type="AlphaFoldDB" id="A0A1M7TC20"/>